<organism evidence="1">
    <name type="scientific">Tanacetum cinerariifolium</name>
    <name type="common">Dalmatian daisy</name>
    <name type="synonym">Chrysanthemum cinerariifolium</name>
    <dbReference type="NCBI Taxonomy" id="118510"/>
    <lineage>
        <taxon>Eukaryota</taxon>
        <taxon>Viridiplantae</taxon>
        <taxon>Streptophyta</taxon>
        <taxon>Embryophyta</taxon>
        <taxon>Tracheophyta</taxon>
        <taxon>Spermatophyta</taxon>
        <taxon>Magnoliopsida</taxon>
        <taxon>eudicotyledons</taxon>
        <taxon>Gunneridae</taxon>
        <taxon>Pentapetalae</taxon>
        <taxon>asterids</taxon>
        <taxon>campanulids</taxon>
        <taxon>Asterales</taxon>
        <taxon>Asteraceae</taxon>
        <taxon>Asteroideae</taxon>
        <taxon>Anthemideae</taxon>
        <taxon>Anthemidinae</taxon>
        <taxon>Tanacetum</taxon>
    </lineage>
</organism>
<feature type="non-terminal residue" evidence="1">
    <location>
        <position position="1"/>
    </location>
</feature>
<proteinExistence type="predicted"/>
<feature type="non-terminal residue" evidence="1">
    <location>
        <position position="110"/>
    </location>
</feature>
<dbReference type="AlphaFoldDB" id="A0A699WVW9"/>
<dbReference type="EMBL" id="BKCJ011775645">
    <property type="protein sequence ID" value="GFD51892.1"/>
    <property type="molecule type" value="Genomic_DNA"/>
</dbReference>
<gene>
    <name evidence="1" type="ORF">Tci_923861</name>
</gene>
<accession>A0A699WVW9</accession>
<reference evidence="1" key="1">
    <citation type="journal article" date="2019" name="Sci. Rep.">
        <title>Draft genome of Tanacetum cinerariifolium, the natural source of mosquito coil.</title>
        <authorList>
            <person name="Yamashiro T."/>
            <person name="Shiraishi A."/>
            <person name="Satake H."/>
            <person name="Nakayama K."/>
        </authorList>
    </citation>
    <scope>NUCLEOTIDE SEQUENCE</scope>
</reference>
<evidence type="ECO:0008006" key="2">
    <source>
        <dbReference type="Google" id="ProtNLM"/>
    </source>
</evidence>
<sequence length="110" mass="12402">AFLVVEDEFTSSQFHKSYLAPKGDMLLFEVFLDDDHSFDFKTKSASTSLNSLLEETNNFNNSLPEFTTFLNVLSDAEYESDSSDDQSCFDKDVLETIVSKAGDFSLVKED</sequence>
<evidence type="ECO:0000313" key="1">
    <source>
        <dbReference type="EMBL" id="GFD51892.1"/>
    </source>
</evidence>
<name>A0A699WVW9_TANCI</name>
<comment type="caution">
    <text evidence="1">The sequence shown here is derived from an EMBL/GenBank/DDBJ whole genome shotgun (WGS) entry which is preliminary data.</text>
</comment>
<protein>
    <recommendedName>
        <fullName evidence="2">Reverse transcriptase domain-containing protein</fullName>
    </recommendedName>
</protein>